<evidence type="ECO:0000313" key="5">
    <source>
        <dbReference type="Proteomes" id="UP000269721"/>
    </source>
</evidence>
<dbReference type="Pfam" id="PF00026">
    <property type="entry name" value="Asp"/>
    <property type="match status" value="1"/>
</dbReference>
<sequence>MKVTLALFTLSAIASAVHAAPAAKAPVTVSVYRRPSTIPAPERRATAAAAALAKYSPNSLSSRNLERRGESTPLVPFLVACASVDVLNLVLYAVQPDIWVTGPNCQSDGLNGCLPGAIHLPDPLIVPTGKTFSDLSSQTYRYLPSYTTAVNAVATTEANDSLQEAAADMSVLLGLSPKFDPSEYYGIYGNKGFPDATQALFMNSFAMYLSVTQNGGQGDFTINGFDSSKLQSSSQNPFTFEPADWSSGFWMFSTANGGVRINNEESGFTVGNSIADSGTTQIILHNNDNPAIYSRLDADSKGNIDCSRKGKGLRAFLGYMIAGLIAVSGQRDLVPSQVPPGTRHPPRTSPRENPHSNRPIPINKAQQRPSPNRTRAGPVLNAQLPGSNRATKRRTTEAHQAAGRLTSPIAGGAVSGYRPHTSATDSPPSRKA</sequence>
<keyword evidence="5" id="KW-1185">Reference proteome</keyword>
<dbReference type="AlphaFoldDB" id="A0A4P9W6E1"/>
<dbReference type="InterPro" id="IPR021109">
    <property type="entry name" value="Peptidase_aspartic_dom_sf"/>
</dbReference>
<keyword evidence="2" id="KW-0732">Signal</keyword>
<evidence type="ECO:0000259" key="3">
    <source>
        <dbReference type="Pfam" id="PF00026"/>
    </source>
</evidence>
<dbReference type="Proteomes" id="UP000269721">
    <property type="component" value="Unassembled WGS sequence"/>
</dbReference>
<feature type="domain" description="Peptidase A1" evidence="3">
    <location>
        <begin position="196"/>
        <end position="308"/>
    </location>
</feature>
<reference evidence="5" key="1">
    <citation type="journal article" date="2018" name="Nat. Microbiol.">
        <title>Leveraging single-cell genomics to expand the fungal tree of life.</title>
        <authorList>
            <person name="Ahrendt S.R."/>
            <person name="Quandt C.A."/>
            <person name="Ciobanu D."/>
            <person name="Clum A."/>
            <person name="Salamov A."/>
            <person name="Andreopoulos B."/>
            <person name="Cheng J.F."/>
            <person name="Woyke T."/>
            <person name="Pelin A."/>
            <person name="Henrissat B."/>
            <person name="Reynolds N.K."/>
            <person name="Benny G.L."/>
            <person name="Smith M.E."/>
            <person name="James T.Y."/>
            <person name="Grigoriev I.V."/>
        </authorList>
    </citation>
    <scope>NUCLEOTIDE SEQUENCE [LARGE SCALE GENOMIC DNA]</scope>
</reference>
<evidence type="ECO:0000256" key="1">
    <source>
        <dbReference type="SAM" id="MobiDB-lite"/>
    </source>
</evidence>
<protein>
    <recommendedName>
        <fullName evidence="3">Peptidase A1 domain-containing protein</fullName>
    </recommendedName>
</protein>
<evidence type="ECO:0000313" key="4">
    <source>
        <dbReference type="EMBL" id="RKO87552.1"/>
    </source>
</evidence>
<dbReference type="SUPFAM" id="SSF50630">
    <property type="entry name" value="Acid proteases"/>
    <property type="match status" value="1"/>
</dbReference>
<feature type="chain" id="PRO_5020724387" description="Peptidase A1 domain-containing protein" evidence="2">
    <location>
        <begin position="20"/>
        <end position="432"/>
    </location>
</feature>
<feature type="region of interest" description="Disordered" evidence="1">
    <location>
        <begin position="333"/>
        <end position="432"/>
    </location>
</feature>
<gene>
    <name evidence="4" type="ORF">BDK51DRAFT_44949</name>
</gene>
<feature type="signal peptide" evidence="2">
    <location>
        <begin position="1"/>
        <end position="19"/>
    </location>
</feature>
<dbReference type="Gene3D" id="2.40.70.10">
    <property type="entry name" value="Acid Proteases"/>
    <property type="match status" value="2"/>
</dbReference>
<proteinExistence type="predicted"/>
<evidence type="ECO:0000256" key="2">
    <source>
        <dbReference type="SAM" id="SignalP"/>
    </source>
</evidence>
<feature type="compositionally biased region" description="Polar residues" evidence="1">
    <location>
        <begin position="364"/>
        <end position="373"/>
    </location>
</feature>
<accession>A0A4P9W6E1</accession>
<dbReference type="OrthoDB" id="2747330at2759"/>
<organism evidence="4 5">
    <name type="scientific">Blyttiomyces helicus</name>
    <dbReference type="NCBI Taxonomy" id="388810"/>
    <lineage>
        <taxon>Eukaryota</taxon>
        <taxon>Fungi</taxon>
        <taxon>Fungi incertae sedis</taxon>
        <taxon>Chytridiomycota</taxon>
        <taxon>Chytridiomycota incertae sedis</taxon>
        <taxon>Chytridiomycetes</taxon>
        <taxon>Chytridiomycetes incertae sedis</taxon>
        <taxon>Blyttiomyces</taxon>
    </lineage>
</organism>
<dbReference type="Gene3D" id="2.60.40.1960">
    <property type="match status" value="1"/>
</dbReference>
<feature type="compositionally biased region" description="Polar residues" evidence="1">
    <location>
        <begin position="421"/>
        <end position="432"/>
    </location>
</feature>
<name>A0A4P9W6E1_9FUNG</name>
<dbReference type="EMBL" id="KZ997334">
    <property type="protein sequence ID" value="RKO87552.1"/>
    <property type="molecule type" value="Genomic_DNA"/>
</dbReference>
<dbReference type="InterPro" id="IPR033121">
    <property type="entry name" value="PEPTIDASE_A1"/>
</dbReference>